<protein>
    <recommendedName>
        <fullName evidence="1">DNA-directed DNA polymerase</fullName>
        <ecNumber evidence="1">2.7.7.7</ecNumber>
    </recommendedName>
</protein>
<dbReference type="Proteomes" id="UP000078596">
    <property type="component" value="Chromosome"/>
</dbReference>
<reference evidence="4 5" key="1">
    <citation type="submission" date="2016-06" db="EMBL/GenBank/DDBJ databases">
        <title>Insight into the functional genes involving in sulfur oxidation in Pearl River water.</title>
        <authorList>
            <person name="Luo J."/>
            <person name="Tan X."/>
            <person name="Lin W."/>
        </authorList>
    </citation>
    <scope>NUCLEOTIDE SEQUENCE [LARGE SCALE GENOMIC DNA]</scope>
    <source>
        <strain evidence="4 5">LS2</strain>
    </source>
</reference>
<dbReference type="AlphaFoldDB" id="A0A191ZGB6"/>
<dbReference type="GO" id="GO:0006261">
    <property type="term" value="P:DNA-templated DNA replication"/>
    <property type="evidence" value="ECO:0007669"/>
    <property type="project" value="TreeGrafter"/>
</dbReference>
<evidence type="ECO:0000313" key="5">
    <source>
        <dbReference type="Proteomes" id="UP000078596"/>
    </source>
</evidence>
<dbReference type="STRING" id="1860122.A9404_05600"/>
<dbReference type="EMBL" id="CP016027">
    <property type="protein sequence ID" value="ANJ66924.1"/>
    <property type="molecule type" value="Genomic_DNA"/>
</dbReference>
<sequence>MQRSLELVRRAPWLLAPWERFIGMHAQGRVPHGLMIVGERGLGSSALARCISAYLLCSQPIRQPGSEAPCEVCPACRLRQAGTHPDLILAAEDLSVRDIPVDVVRALIDAFGLTRYGPVRIALIEQAERMNRAAANSLLKLLEEPPAGSLFLFTAERADLLPMTIRSRVQRLSVPNPDRSALVDWLCTTHALPRADADLLWFMGGRDLVAGQAPDWDWQGVTQSFCDLICGHSSPLAVAKVWQSVDRETLARWLLRVWLAVQGVSLGLPCTAPESLCPAIGRMAAALSAEDWLKRHPILLAFLQTASHPLNEELARERLALDLSDPALPARLA</sequence>
<evidence type="ECO:0000256" key="2">
    <source>
        <dbReference type="ARBA" id="ARBA00022932"/>
    </source>
</evidence>
<comment type="catalytic activity">
    <reaction evidence="3">
        <text>DNA(n) + a 2'-deoxyribonucleoside 5'-triphosphate = DNA(n+1) + diphosphate</text>
        <dbReference type="Rhea" id="RHEA:22508"/>
        <dbReference type="Rhea" id="RHEA-COMP:17339"/>
        <dbReference type="Rhea" id="RHEA-COMP:17340"/>
        <dbReference type="ChEBI" id="CHEBI:33019"/>
        <dbReference type="ChEBI" id="CHEBI:61560"/>
        <dbReference type="ChEBI" id="CHEBI:173112"/>
        <dbReference type="EC" id="2.7.7.7"/>
    </reaction>
</comment>
<keyword evidence="2" id="KW-0239">DNA-directed DNA polymerase</keyword>
<evidence type="ECO:0000256" key="3">
    <source>
        <dbReference type="ARBA" id="ARBA00049244"/>
    </source>
</evidence>
<keyword evidence="2" id="KW-0808">Transferase</keyword>
<dbReference type="InterPro" id="IPR027417">
    <property type="entry name" value="P-loop_NTPase"/>
</dbReference>
<dbReference type="InterPro" id="IPR050238">
    <property type="entry name" value="DNA_Rep/Repair_Clamp_Loader"/>
</dbReference>
<evidence type="ECO:0000313" key="4">
    <source>
        <dbReference type="EMBL" id="ANJ66924.1"/>
    </source>
</evidence>
<name>A0A191ZGB6_9GAMM</name>
<dbReference type="PANTHER" id="PTHR11669">
    <property type="entry name" value="REPLICATION FACTOR C / DNA POLYMERASE III GAMMA-TAU SUBUNIT"/>
    <property type="match status" value="1"/>
</dbReference>
<dbReference type="GO" id="GO:0009360">
    <property type="term" value="C:DNA polymerase III complex"/>
    <property type="evidence" value="ECO:0007669"/>
    <property type="project" value="TreeGrafter"/>
</dbReference>
<dbReference type="Gene3D" id="3.40.50.300">
    <property type="entry name" value="P-loop containing nucleotide triphosphate hydrolases"/>
    <property type="match status" value="1"/>
</dbReference>
<gene>
    <name evidence="4" type="ORF">A9404_05600</name>
</gene>
<organism evidence="4 5">
    <name type="scientific">Halothiobacillus diazotrophicus</name>
    <dbReference type="NCBI Taxonomy" id="1860122"/>
    <lineage>
        <taxon>Bacteria</taxon>
        <taxon>Pseudomonadati</taxon>
        <taxon>Pseudomonadota</taxon>
        <taxon>Gammaproteobacteria</taxon>
        <taxon>Chromatiales</taxon>
        <taxon>Halothiobacillaceae</taxon>
        <taxon>Halothiobacillus</taxon>
    </lineage>
</organism>
<evidence type="ECO:0000256" key="1">
    <source>
        <dbReference type="ARBA" id="ARBA00012417"/>
    </source>
</evidence>
<dbReference type="PANTHER" id="PTHR11669:SF8">
    <property type="entry name" value="DNA POLYMERASE III SUBUNIT DELTA"/>
    <property type="match status" value="1"/>
</dbReference>
<dbReference type="KEGG" id="haz:A9404_05600"/>
<dbReference type="Pfam" id="PF13177">
    <property type="entry name" value="DNA_pol3_delta2"/>
    <property type="match status" value="1"/>
</dbReference>
<dbReference type="EC" id="2.7.7.7" evidence="1"/>
<accession>A0A191ZGB6</accession>
<dbReference type="SUPFAM" id="SSF52540">
    <property type="entry name" value="P-loop containing nucleoside triphosphate hydrolases"/>
    <property type="match status" value="1"/>
</dbReference>
<keyword evidence="2" id="KW-0548">Nucleotidyltransferase</keyword>
<proteinExistence type="predicted"/>
<keyword evidence="5" id="KW-1185">Reference proteome</keyword>
<dbReference type="GO" id="GO:0003887">
    <property type="term" value="F:DNA-directed DNA polymerase activity"/>
    <property type="evidence" value="ECO:0007669"/>
    <property type="project" value="UniProtKB-KW"/>
</dbReference>